<keyword evidence="9" id="KW-1185">Reference proteome</keyword>
<evidence type="ECO:0000256" key="3">
    <source>
        <dbReference type="ARBA" id="ARBA00022748"/>
    </source>
</evidence>
<evidence type="ECO:0000256" key="5">
    <source>
        <dbReference type="ARBA" id="ARBA00023136"/>
    </source>
</evidence>
<keyword evidence="4 6" id="KW-1133">Transmembrane helix</keyword>
<evidence type="ECO:0000313" key="9">
    <source>
        <dbReference type="Proteomes" id="UP001596022"/>
    </source>
</evidence>
<proteinExistence type="predicted"/>
<dbReference type="Pfam" id="PF05140">
    <property type="entry name" value="ResB"/>
    <property type="match status" value="1"/>
</dbReference>
<dbReference type="PANTHER" id="PTHR31566">
    <property type="entry name" value="CYTOCHROME C BIOGENESIS PROTEIN CCS1, CHLOROPLASTIC"/>
    <property type="match status" value="1"/>
</dbReference>
<evidence type="ECO:0000256" key="6">
    <source>
        <dbReference type="SAM" id="Phobius"/>
    </source>
</evidence>
<dbReference type="Proteomes" id="UP001596022">
    <property type="component" value="Unassembled WGS sequence"/>
</dbReference>
<protein>
    <submittedName>
        <fullName evidence="8">Cytochrome c biogenesis protein ResB</fullName>
    </submittedName>
</protein>
<accession>A0ABV9GIX2</accession>
<name>A0ABV9GIX2_9BACL</name>
<comment type="caution">
    <text evidence="8">The sequence shown here is derived from an EMBL/GenBank/DDBJ whole genome shotgun (WGS) entry which is preliminary data.</text>
</comment>
<dbReference type="EMBL" id="JBHSFW010000001">
    <property type="protein sequence ID" value="MFC4617848.1"/>
    <property type="molecule type" value="Genomic_DNA"/>
</dbReference>
<feature type="transmembrane region" description="Helical" evidence="6">
    <location>
        <begin position="218"/>
        <end position="236"/>
    </location>
</feature>
<reference evidence="9" key="1">
    <citation type="journal article" date="2019" name="Int. J. Syst. Evol. Microbiol.">
        <title>The Global Catalogue of Microorganisms (GCM) 10K type strain sequencing project: providing services to taxonomists for standard genome sequencing and annotation.</title>
        <authorList>
            <consortium name="The Broad Institute Genomics Platform"/>
            <consortium name="The Broad Institute Genome Sequencing Center for Infectious Disease"/>
            <person name="Wu L."/>
            <person name="Ma J."/>
        </authorList>
    </citation>
    <scope>NUCLEOTIDE SEQUENCE [LARGE SCALE GENOMIC DNA]</scope>
    <source>
        <strain evidence="9">CGMCC 1.16306</strain>
    </source>
</reference>
<dbReference type="InterPro" id="IPR007816">
    <property type="entry name" value="ResB-like_domain"/>
</dbReference>
<organism evidence="8 9">
    <name type="scientific">Camelliibacillus cellulosilyticus</name>
    <dbReference type="NCBI Taxonomy" id="2174486"/>
    <lineage>
        <taxon>Bacteria</taxon>
        <taxon>Bacillati</taxon>
        <taxon>Bacillota</taxon>
        <taxon>Bacilli</taxon>
        <taxon>Bacillales</taxon>
        <taxon>Sporolactobacillaceae</taxon>
        <taxon>Camelliibacillus</taxon>
    </lineage>
</organism>
<comment type="subcellular location">
    <subcellularLocation>
        <location evidence="1">Membrane</location>
        <topology evidence="1">Multi-pass membrane protein</topology>
    </subcellularLocation>
</comment>
<evidence type="ECO:0000256" key="4">
    <source>
        <dbReference type="ARBA" id="ARBA00022989"/>
    </source>
</evidence>
<evidence type="ECO:0000256" key="2">
    <source>
        <dbReference type="ARBA" id="ARBA00022692"/>
    </source>
</evidence>
<gene>
    <name evidence="8" type="ORF">ACFO4N_03790</name>
</gene>
<keyword evidence="5 6" id="KW-0472">Membrane</keyword>
<feature type="transmembrane region" description="Helical" evidence="6">
    <location>
        <begin position="126"/>
        <end position="148"/>
    </location>
</feature>
<keyword evidence="2 6" id="KW-0812">Transmembrane</keyword>
<dbReference type="PANTHER" id="PTHR31566:SF0">
    <property type="entry name" value="CYTOCHROME C BIOGENESIS PROTEIN CCS1, CHLOROPLASTIC"/>
    <property type="match status" value="1"/>
</dbReference>
<keyword evidence="3" id="KW-0201">Cytochrome c-type biogenesis</keyword>
<sequence>MLDLKREIICECGHRNPNGTILCEACGKPLDDDQSKTLLNMRYEGGARRSQTYKRTPIDKIWNYFSSVKVGVTLIILVLIAAAIGTILPQDNAIPSDDPKTYYPEHWGAFGSLYVKLGLDHLYTSWWWVILVGLLGLSIIVASIDRFIPLYRGLKNQRVTRHERFLNRQRLFGRTAGDHPDETIAKAKSALKEKRYRIREENGNLLAEKGRFSRWGPYVNHIGLIIVLISGVMRFIPGTYVNDGIWIPEGEKRPIPGTNGQYYLSNHQFILQTYDKNNKQFQKAIERVGGNVAKNFQTNATLYKAKGAHVIGEQPKLQKIKTVKIRVNHPMTFGAYKVYQSSYRMELYKMRFKLIDKKTNHSFGTFNINLSNPKKSYDLGNGYKVQLEDYLPDLTFDKNGTPTTKTNNPNNPAFVFNMITPDKPKGEKSFVAIQTNLEPLGKNKYKVAFDGLQTRYLSGLTVHKNLSIWVAFLGAIIFLIGVGQGMYWNHRRIWIQRKNGELWVAAHTNKNWLGIKRDIQHLVGQTGLNEPVDQLEQKTLEQDKERGLVT</sequence>
<feature type="transmembrane region" description="Helical" evidence="6">
    <location>
        <begin position="61"/>
        <end position="88"/>
    </location>
</feature>
<evidence type="ECO:0000259" key="7">
    <source>
        <dbReference type="Pfam" id="PF05140"/>
    </source>
</evidence>
<evidence type="ECO:0000313" key="8">
    <source>
        <dbReference type="EMBL" id="MFC4617848.1"/>
    </source>
</evidence>
<feature type="domain" description="ResB-like" evidence="7">
    <location>
        <begin position="68"/>
        <end position="519"/>
    </location>
</feature>
<evidence type="ECO:0000256" key="1">
    <source>
        <dbReference type="ARBA" id="ARBA00004141"/>
    </source>
</evidence>
<feature type="transmembrane region" description="Helical" evidence="6">
    <location>
        <begin position="466"/>
        <end position="488"/>
    </location>
</feature>
<dbReference type="InterPro" id="IPR023494">
    <property type="entry name" value="Cyt_c_bgen_Ccs1/CcsB/ResB"/>
</dbReference>